<gene>
    <name evidence="1" type="ORF">HDG69_002764</name>
</gene>
<proteinExistence type="predicted"/>
<evidence type="ECO:0000313" key="2">
    <source>
        <dbReference type="Proteomes" id="UP000757540"/>
    </source>
</evidence>
<dbReference type="EMBL" id="JABEZU010000003">
    <property type="protein sequence ID" value="NOV98179.1"/>
    <property type="molecule type" value="Genomic_DNA"/>
</dbReference>
<sequence>MILRRLLRRLAAALVEEGRPDHPPRAVRTSSAPLSDVERVAIATGVMTQRGPAWADTTPLGVHRRLAHELAEIHALQADAEGMEIAHHDLLLVSAKSGTHIPDVLALEATAYLTAEETSR</sequence>
<dbReference type="Proteomes" id="UP000757540">
    <property type="component" value="Unassembled WGS sequence"/>
</dbReference>
<dbReference type="RefSeq" id="WP_171784393.1">
    <property type="nucleotide sequence ID" value="NZ_BAAAML010000012.1"/>
</dbReference>
<keyword evidence="2" id="KW-1185">Reference proteome</keyword>
<evidence type="ECO:0008006" key="3">
    <source>
        <dbReference type="Google" id="ProtNLM"/>
    </source>
</evidence>
<comment type="caution">
    <text evidence="1">The sequence shown here is derived from an EMBL/GenBank/DDBJ whole genome shotgun (WGS) entry which is preliminary data.</text>
</comment>
<organism evidence="1 2">
    <name type="scientific">Isoptericola halotolerans</name>
    <dbReference type="NCBI Taxonomy" id="300560"/>
    <lineage>
        <taxon>Bacteria</taxon>
        <taxon>Bacillati</taxon>
        <taxon>Actinomycetota</taxon>
        <taxon>Actinomycetes</taxon>
        <taxon>Micrococcales</taxon>
        <taxon>Promicromonosporaceae</taxon>
        <taxon>Isoptericola</taxon>
    </lineage>
</organism>
<protein>
    <recommendedName>
        <fullName evidence="3">R3H domain-containing protein</fullName>
    </recommendedName>
</protein>
<name>A0ABX2A5W7_9MICO</name>
<accession>A0ABX2A5W7</accession>
<reference evidence="1 2" key="1">
    <citation type="submission" date="2020-05" db="EMBL/GenBank/DDBJ databases">
        <title>Genomic Encyclopedia of Type Strains, Phase III (KMG-III): the genomes of soil and plant-associated and newly described type strains.</title>
        <authorList>
            <person name="Whitman W."/>
        </authorList>
    </citation>
    <scope>NUCLEOTIDE SEQUENCE [LARGE SCALE GENOMIC DNA]</scope>
    <source>
        <strain evidence="1 2">KCTC 19046</strain>
    </source>
</reference>
<evidence type="ECO:0000313" key="1">
    <source>
        <dbReference type="EMBL" id="NOV98179.1"/>
    </source>
</evidence>